<keyword evidence="2" id="KW-0472">Membrane</keyword>
<feature type="transmembrane region" description="Helical" evidence="2">
    <location>
        <begin position="118"/>
        <end position="143"/>
    </location>
</feature>
<evidence type="ECO:0000313" key="3">
    <source>
        <dbReference type="EMBL" id="KAH0855546.1"/>
    </source>
</evidence>
<feature type="compositionally biased region" description="Basic and acidic residues" evidence="1">
    <location>
        <begin position="26"/>
        <end position="44"/>
    </location>
</feature>
<keyword evidence="2" id="KW-0812">Transmembrane</keyword>
<evidence type="ECO:0000256" key="2">
    <source>
        <dbReference type="SAM" id="Phobius"/>
    </source>
</evidence>
<evidence type="ECO:0000256" key="1">
    <source>
        <dbReference type="SAM" id="MobiDB-lite"/>
    </source>
</evidence>
<comment type="caution">
    <text evidence="3">The sequence shown here is derived from an EMBL/GenBank/DDBJ whole genome shotgun (WGS) entry which is preliminary data.</text>
</comment>
<name>A0ABQ7XI78_BRANA</name>
<protein>
    <submittedName>
        <fullName evidence="3">Uncharacterized protein</fullName>
    </submittedName>
</protein>
<feature type="region of interest" description="Disordered" evidence="1">
    <location>
        <begin position="1"/>
        <end position="45"/>
    </location>
</feature>
<evidence type="ECO:0000313" key="4">
    <source>
        <dbReference type="Proteomes" id="UP000824890"/>
    </source>
</evidence>
<keyword evidence="2" id="KW-1133">Transmembrane helix</keyword>
<dbReference type="PANTHER" id="PTHR35508:SF6">
    <property type="entry name" value="OLEOSIN"/>
    <property type="match status" value="1"/>
</dbReference>
<keyword evidence="4" id="KW-1185">Reference proteome</keyword>
<organism evidence="3 4">
    <name type="scientific">Brassica napus</name>
    <name type="common">Rape</name>
    <dbReference type="NCBI Taxonomy" id="3708"/>
    <lineage>
        <taxon>Eukaryota</taxon>
        <taxon>Viridiplantae</taxon>
        <taxon>Streptophyta</taxon>
        <taxon>Embryophyta</taxon>
        <taxon>Tracheophyta</taxon>
        <taxon>Spermatophyta</taxon>
        <taxon>Magnoliopsida</taxon>
        <taxon>eudicotyledons</taxon>
        <taxon>Gunneridae</taxon>
        <taxon>Pentapetalae</taxon>
        <taxon>rosids</taxon>
        <taxon>malvids</taxon>
        <taxon>Brassicales</taxon>
        <taxon>Brassicaceae</taxon>
        <taxon>Brassiceae</taxon>
        <taxon>Brassica</taxon>
    </lineage>
</organism>
<feature type="transmembrane region" description="Helical" evidence="2">
    <location>
        <begin position="182"/>
        <end position="212"/>
    </location>
</feature>
<dbReference type="PANTHER" id="PTHR35508">
    <property type="entry name" value="VOLTAGE-DEPENDENT L-TYPE CALCIUM CHANNEL SUBUNIT"/>
    <property type="match status" value="1"/>
</dbReference>
<reference evidence="3 4" key="1">
    <citation type="submission" date="2021-05" db="EMBL/GenBank/DDBJ databases">
        <title>Genome Assembly of Synthetic Allotetraploid Brassica napus Reveals Homoeologous Exchanges between Subgenomes.</title>
        <authorList>
            <person name="Davis J.T."/>
        </authorList>
    </citation>
    <scope>NUCLEOTIDE SEQUENCE [LARGE SCALE GENOMIC DNA]</scope>
    <source>
        <strain evidence="4">cv. Da-Ae</strain>
        <tissue evidence="3">Seedling</tissue>
    </source>
</reference>
<sequence>MSQDHDETENKSYADAVGGDGDDAGETVKGETTNGDRKTDSVKVDEEDGSESLYYSLVCITIGSILFPDSKTGYASSSPLLQRIRNSFAENGPKLREASKKTSREILQWTRRGSYLRALLVITMGTIGLVTTMALVVFALFFVAATFNAIIISLLVSLAAAGGFLALFFLSLAGIYIGALSVAAFVVSTVTISAVVSVLFASGWIGFFYAVWLGARGSLGLVKQSLSVMGGNTFSRYQHKGREVSIESSS</sequence>
<gene>
    <name evidence="3" type="ORF">HID58_007926</name>
</gene>
<dbReference type="Proteomes" id="UP000824890">
    <property type="component" value="Unassembled WGS sequence"/>
</dbReference>
<dbReference type="EMBL" id="JAGKQM010000062">
    <property type="protein sequence ID" value="KAH0855546.1"/>
    <property type="molecule type" value="Genomic_DNA"/>
</dbReference>
<proteinExistence type="predicted"/>
<accession>A0ABQ7XI78</accession>
<feature type="compositionally biased region" description="Basic and acidic residues" evidence="1">
    <location>
        <begin position="1"/>
        <end position="12"/>
    </location>
</feature>